<dbReference type="PANTHER" id="PTHR36842:SF2">
    <property type="entry name" value="SLR0505 PROTEIN"/>
    <property type="match status" value="1"/>
</dbReference>
<dbReference type="SUPFAM" id="SSF82171">
    <property type="entry name" value="DPP6 N-terminal domain-like"/>
    <property type="match status" value="1"/>
</dbReference>
<evidence type="ECO:0000259" key="2">
    <source>
        <dbReference type="Pfam" id="PF01345"/>
    </source>
</evidence>
<dbReference type="Proteomes" id="UP000005090">
    <property type="component" value="Chromosome"/>
</dbReference>
<dbReference type="InterPro" id="IPR001434">
    <property type="entry name" value="OmcB-like_DUF11"/>
</dbReference>
<dbReference type="AlphaFoldDB" id="H8GMI7"/>
<dbReference type="PANTHER" id="PTHR36842">
    <property type="entry name" value="PROTEIN TOLB HOMOLOG"/>
    <property type="match status" value="1"/>
</dbReference>
<dbReference type="InterPro" id="IPR011042">
    <property type="entry name" value="6-blade_b-propeller_TolB-like"/>
</dbReference>
<proteinExistence type="predicted"/>
<dbReference type="RefSeq" id="WP_005369053.1">
    <property type="nucleotide sequence ID" value="NZ_CM001475.1"/>
</dbReference>
<reference evidence="3 4" key="1">
    <citation type="journal article" date="2013" name="Genome Announc.">
        <title>Genome Sequence of the Obligate Gammaproteobacterial Methanotroph Methylomicrobium album Strain BG8.</title>
        <authorList>
            <person name="Kits K.D."/>
            <person name="Kalyuzhnaya M.G."/>
            <person name="Klotz M.G."/>
            <person name="Jetten M.S."/>
            <person name="Op den Camp H.J."/>
            <person name="Vuilleumier S."/>
            <person name="Bringel F."/>
            <person name="Dispirito A.A."/>
            <person name="Murrell J.C."/>
            <person name="Bruce D."/>
            <person name="Cheng J.F."/>
            <person name="Copeland A."/>
            <person name="Goodwin L."/>
            <person name="Hauser L."/>
            <person name="Lajus A."/>
            <person name="Land M.L."/>
            <person name="Lapidus A."/>
            <person name="Lucas S."/>
            <person name="Medigue C."/>
            <person name="Pitluck S."/>
            <person name="Woyke T."/>
            <person name="Zeytun A."/>
            <person name="Stein L.Y."/>
        </authorList>
    </citation>
    <scope>NUCLEOTIDE SEQUENCE [LARGE SCALE GENOMIC DNA]</scope>
    <source>
        <strain evidence="3 4">BG8</strain>
    </source>
</reference>
<protein>
    <recommendedName>
        <fullName evidence="2">DUF11 domain-containing protein</fullName>
    </recommendedName>
</protein>
<name>H8GMI7_METAL</name>
<keyword evidence="1" id="KW-0732">Signal</keyword>
<dbReference type="EMBL" id="CM001475">
    <property type="protein sequence ID" value="EIC28227.1"/>
    <property type="molecule type" value="Genomic_DNA"/>
</dbReference>
<sequence length="640" mass="68829">MRPIVHAAFLLALSLPAHSAAPLIERISISSQGDQANAASYHSALSADGRYVAFSSAASNLVEGDTNGAVDIFVRDRQTGTTERISINAEGQEGNAASGIDVYRSEAEGDYRSWDIPICSQPDPESDLVCPAPRNHGIGRIDALAMSGDGRFIAFSSRASNLVADDTNNKQDIFVYDRQNRTIERVSHGPGMAEANGRSFLPSLSQDGRFVAYLSAADNLIAGDSNGEIDVFVTDRSNGATERVNVSGSGQPTDATTRSARISANGYYVIFISDSRSWAPSAKLGYARNTNVFVHDRKTGQTSAIDNKRIEFFSPSAMPAVANNGEEAVFLATPFQSFGPSCGGRINDYAYMQNVNSATVVPLEEDFYSHFILSGATYCMVNLTFPQYAPIDPGMWVESPIEAFETIALSGNEHYVFFNQARHVMRYDRISRSSEPVSYDPASLPADPAVRDHLGGVSADGRITSFATESEQRVSGDDNGVADIVVTESSKSAGDEDTADLDNGVVTGPSQPAGNENVADLGVEFGQYELSPNGEGLQLTIKVINWGDKTLERIRLSGKTPPRLKLVSAVSDSGACDVKKHLKCRFDALAPGSEIHVELSMQVKKRTGTIALRAKAASATKETKNYRKNNRATLKFTLPG</sequence>
<gene>
    <name evidence="3" type="ORF">Metal_0371</name>
</gene>
<dbReference type="HOGENOM" id="CLU_427472_0_0_6"/>
<dbReference type="STRING" id="686340.Metal_0371"/>
<feature type="signal peptide" evidence="1">
    <location>
        <begin position="1"/>
        <end position="19"/>
    </location>
</feature>
<accession>H8GMI7</accession>
<evidence type="ECO:0000313" key="4">
    <source>
        <dbReference type="Proteomes" id="UP000005090"/>
    </source>
</evidence>
<dbReference type="Pfam" id="PF01345">
    <property type="entry name" value="DUF11"/>
    <property type="match status" value="1"/>
</dbReference>
<feature type="chain" id="PRO_5003611753" description="DUF11 domain-containing protein" evidence="1">
    <location>
        <begin position="20"/>
        <end position="640"/>
    </location>
</feature>
<feature type="domain" description="DUF11" evidence="2">
    <location>
        <begin position="534"/>
        <end position="634"/>
    </location>
</feature>
<dbReference type="Gene3D" id="2.120.10.30">
    <property type="entry name" value="TolB, C-terminal domain"/>
    <property type="match status" value="1"/>
</dbReference>
<dbReference type="eggNOG" id="COG0823">
    <property type="taxonomic scope" value="Bacteria"/>
</dbReference>
<organism evidence="3 4">
    <name type="scientific">Methylomicrobium album BG8</name>
    <dbReference type="NCBI Taxonomy" id="686340"/>
    <lineage>
        <taxon>Bacteria</taxon>
        <taxon>Pseudomonadati</taxon>
        <taxon>Pseudomonadota</taxon>
        <taxon>Gammaproteobacteria</taxon>
        <taxon>Methylococcales</taxon>
        <taxon>Methylococcaceae</taxon>
        <taxon>Methylomicrobium</taxon>
    </lineage>
</organism>
<evidence type="ECO:0000256" key="1">
    <source>
        <dbReference type="SAM" id="SignalP"/>
    </source>
</evidence>
<evidence type="ECO:0000313" key="3">
    <source>
        <dbReference type="EMBL" id="EIC28227.1"/>
    </source>
</evidence>
<keyword evidence="4" id="KW-1185">Reference proteome</keyword>